<dbReference type="SUPFAM" id="SSF140996">
    <property type="entry name" value="Hermes dimerisation domain"/>
    <property type="match status" value="1"/>
</dbReference>
<dbReference type="OrthoDB" id="2792843at2759"/>
<keyword evidence="7" id="KW-1185">Reference proteome</keyword>
<evidence type="ECO:0000256" key="1">
    <source>
        <dbReference type="ARBA" id="ARBA00004123"/>
    </source>
</evidence>
<keyword evidence="3" id="KW-0863">Zinc-finger</keyword>
<reference evidence="6 7" key="1">
    <citation type="journal article" date="2012" name="Science">
        <title>The Paleozoic origin of enzymatic lignin decomposition reconstructed from 31 fungal genomes.</title>
        <authorList>
            <person name="Floudas D."/>
            <person name="Binder M."/>
            <person name="Riley R."/>
            <person name="Barry K."/>
            <person name="Blanchette R.A."/>
            <person name="Henrissat B."/>
            <person name="Martinez A.T."/>
            <person name="Otillar R."/>
            <person name="Spatafora J.W."/>
            <person name="Yadav J.S."/>
            <person name="Aerts A."/>
            <person name="Benoit I."/>
            <person name="Boyd A."/>
            <person name="Carlson A."/>
            <person name="Copeland A."/>
            <person name="Coutinho P.M."/>
            <person name="de Vries R.P."/>
            <person name="Ferreira P."/>
            <person name="Findley K."/>
            <person name="Foster B."/>
            <person name="Gaskell J."/>
            <person name="Glotzer D."/>
            <person name="Gorecki P."/>
            <person name="Heitman J."/>
            <person name="Hesse C."/>
            <person name="Hori C."/>
            <person name="Igarashi K."/>
            <person name="Jurgens J.A."/>
            <person name="Kallen N."/>
            <person name="Kersten P."/>
            <person name="Kohler A."/>
            <person name="Kuees U."/>
            <person name="Kumar T.K.A."/>
            <person name="Kuo A."/>
            <person name="LaButti K."/>
            <person name="Larrondo L.F."/>
            <person name="Lindquist E."/>
            <person name="Ling A."/>
            <person name="Lombard V."/>
            <person name="Lucas S."/>
            <person name="Lundell T."/>
            <person name="Martin R."/>
            <person name="McLaughlin D.J."/>
            <person name="Morgenstern I."/>
            <person name="Morin E."/>
            <person name="Murat C."/>
            <person name="Nagy L.G."/>
            <person name="Nolan M."/>
            <person name="Ohm R.A."/>
            <person name="Patyshakuliyeva A."/>
            <person name="Rokas A."/>
            <person name="Ruiz-Duenas F.J."/>
            <person name="Sabat G."/>
            <person name="Salamov A."/>
            <person name="Samejima M."/>
            <person name="Schmutz J."/>
            <person name="Slot J.C."/>
            <person name="St John F."/>
            <person name="Stenlid J."/>
            <person name="Sun H."/>
            <person name="Sun S."/>
            <person name="Syed K."/>
            <person name="Tsang A."/>
            <person name="Wiebenga A."/>
            <person name="Young D."/>
            <person name="Pisabarro A."/>
            <person name="Eastwood D.C."/>
            <person name="Martin F."/>
            <person name="Cullen D."/>
            <person name="Grigoriev I.V."/>
            <person name="Hibbett D.S."/>
        </authorList>
    </citation>
    <scope>NUCLEOTIDE SEQUENCE</scope>
    <source>
        <strain evidence="7">FP-58527</strain>
    </source>
</reference>
<evidence type="ECO:0000256" key="4">
    <source>
        <dbReference type="ARBA" id="ARBA00022833"/>
    </source>
</evidence>
<dbReference type="AlphaFoldDB" id="S8E064"/>
<keyword evidence="2" id="KW-0479">Metal-binding</keyword>
<dbReference type="GO" id="GO:0008270">
    <property type="term" value="F:zinc ion binding"/>
    <property type="evidence" value="ECO:0007669"/>
    <property type="project" value="UniProtKB-KW"/>
</dbReference>
<dbReference type="HOGENOM" id="CLU_087375_0_0_1"/>
<evidence type="ECO:0000256" key="5">
    <source>
        <dbReference type="ARBA" id="ARBA00023242"/>
    </source>
</evidence>
<feature type="non-terminal residue" evidence="6">
    <location>
        <position position="1"/>
    </location>
</feature>
<keyword evidence="5" id="KW-0539">Nucleus</keyword>
<dbReference type="InParanoid" id="S8E064"/>
<evidence type="ECO:0000256" key="2">
    <source>
        <dbReference type="ARBA" id="ARBA00022723"/>
    </source>
</evidence>
<dbReference type="Proteomes" id="UP000015241">
    <property type="component" value="Unassembled WGS sequence"/>
</dbReference>
<name>S8E064_FOMSC</name>
<proteinExistence type="predicted"/>
<dbReference type="GO" id="GO:0005634">
    <property type="term" value="C:nucleus"/>
    <property type="evidence" value="ECO:0007669"/>
    <property type="project" value="UniProtKB-SubCell"/>
</dbReference>
<accession>S8E064</accession>
<dbReference type="EMBL" id="KE504185">
    <property type="protein sequence ID" value="EPS96718.1"/>
    <property type="molecule type" value="Genomic_DNA"/>
</dbReference>
<protein>
    <submittedName>
        <fullName evidence="6">Uncharacterized protein</fullName>
    </submittedName>
</protein>
<dbReference type="PANTHER" id="PTHR46481:SF10">
    <property type="entry name" value="ZINC FINGER BED DOMAIN-CONTAINING PROTEIN 39"/>
    <property type="match status" value="1"/>
</dbReference>
<gene>
    <name evidence="6" type="ORF">FOMPIDRAFT_5917</name>
</gene>
<feature type="non-terminal residue" evidence="6">
    <location>
        <position position="200"/>
    </location>
</feature>
<keyword evidence="4" id="KW-0862">Zinc</keyword>
<dbReference type="PANTHER" id="PTHR46481">
    <property type="entry name" value="ZINC FINGER BED DOMAIN-CONTAINING PROTEIN 4"/>
    <property type="match status" value="1"/>
</dbReference>
<evidence type="ECO:0000256" key="3">
    <source>
        <dbReference type="ARBA" id="ARBA00022771"/>
    </source>
</evidence>
<comment type="subcellular location">
    <subcellularLocation>
        <location evidence="1">Nucleus</location>
    </subcellularLocation>
</comment>
<evidence type="ECO:0000313" key="6">
    <source>
        <dbReference type="EMBL" id="EPS96718.1"/>
    </source>
</evidence>
<dbReference type="eggNOG" id="ENOG502SQ9Q">
    <property type="taxonomic scope" value="Eukaryota"/>
</dbReference>
<sequence length="200" mass="23161">EEMRKKWSSPMYVFFKPDASILEVNGRRAHIFHCANTGCKRTVQRYLDTSDATSTGNLCKHIIECWSQEALDAAKACQTLKAARPCFEQYRRSGDIHVAFGSRQNSSQLDIHKYRYLRYVCSAVIVRWVTHNMRPFNIVEDDRFHELMKTGQLEYKLPSAMTVGHDVCCVFLGTREHIRKMLKEFDGDLNFATDAWTSPN</sequence>
<organism evidence="6 7">
    <name type="scientific">Fomitopsis schrenkii</name>
    <name type="common">Brown rot fungus</name>
    <dbReference type="NCBI Taxonomy" id="2126942"/>
    <lineage>
        <taxon>Eukaryota</taxon>
        <taxon>Fungi</taxon>
        <taxon>Dikarya</taxon>
        <taxon>Basidiomycota</taxon>
        <taxon>Agaricomycotina</taxon>
        <taxon>Agaricomycetes</taxon>
        <taxon>Polyporales</taxon>
        <taxon>Fomitopsis</taxon>
    </lineage>
</organism>
<dbReference type="InterPro" id="IPR052035">
    <property type="entry name" value="ZnF_BED_domain_contain"/>
</dbReference>
<evidence type="ECO:0000313" key="7">
    <source>
        <dbReference type="Proteomes" id="UP000015241"/>
    </source>
</evidence>